<feature type="transmembrane region" description="Helical" evidence="1">
    <location>
        <begin position="43"/>
        <end position="62"/>
    </location>
</feature>
<proteinExistence type="predicted"/>
<sequence length="63" mass="6841">MSRTEAGPQSAERLFRRKALERLTTTEDFDQPPTLVSPRGLRLHLLLAVLCIVAAVAVLAAVA</sequence>
<keyword evidence="1" id="KW-1133">Transmembrane helix</keyword>
<dbReference type="OrthoDB" id="7308080at2"/>
<name>A0A1X7FL19_9PROT</name>
<accession>A0A1X7FL19</accession>
<evidence type="ECO:0000313" key="2">
    <source>
        <dbReference type="EMBL" id="SMF54020.1"/>
    </source>
</evidence>
<keyword evidence="1" id="KW-0472">Membrane</keyword>
<keyword evidence="1" id="KW-0812">Transmembrane</keyword>
<evidence type="ECO:0000313" key="3">
    <source>
        <dbReference type="Proteomes" id="UP000192936"/>
    </source>
</evidence>
<protein>
    <submittedName>
        <fullName evidence="2">Uncharacterized protein</fullName>
    </submittedName>
</protein>
<gene>
    <name evidence="2" type="ORF">SAMN02982917_3034</name>
</gene>
<organism evidence="2 3">
    <name type="scientific">Azospirillum oryzae</name>
    <dbReference type="NCBI Taxonomy" id="286727"/>
    <lineage>
        <taxon>Bacteria</taxon>
        <taxon>Pseudomonadati</taxon>
        <taxon>Pseudomonadota</taxon>
        <taxon>Alphaproteobacteria</taxon>
        <taxon>Rhodospirillales</taxon>
        <taxon>Azospirillaceae</taxon>
        <taxon>Azospirillum</taxon>
    </lineage>
</organism>
<reference evidence="2 3" key="1">
    <citation type="submission" date="2017-04" db="EMBL/GenBank/DDBJ databases">
        <authorList>
            <person name="Afonso C.L."/>
            <person name="Miller P.J."/>
            <person name="Scott M.A."/>
            <person name="Spackman E."/>
            <person name="Goraichik I."/>
            <person name="Dimitrov K.M."/>
            <person name="Suarez D.L."/>
            <person name="Swayne D.E."/>
        </authorList>
    </citation>
    <scope>NUCLEOTIDE SEQUENCE [LARGE SCALE GENOMIC DNA]</scope>
    <source>
        <strain evidence="2 3">A2P</strain>
    </source>
</reference>
<dbReference type="Proteomes" id="UP000192936">
    <property type="component" value="Unassembled WGS sequence"/>
</dbReference>
<dbReference type="AlphaFoldDB" id="A0A1X7FL19"/>
<dbReference type="EMBL" id="FXAK01000005">
    <property type="protein sequence ID" value="SMF54020.1"/>
    <property type="molecule type" value="Genomic_DNA"/>
</dbReference>
<dbReference type="RefSeq" id="WP_143266623.1">
    <property type="nucleotide sequence ID" value="NZ_FXAK01000005.1"/>
</dbReference>
<evidence type="ECO:0000256" key="1">
    <source>
        <dbReference type="SAM" id="Phobius"/>
    </source>
</evidence>